<accession>A0A0F4YDX1</accession>
<dbReference type="EMBL" id="LASV01000827">
    <property type="protein sequence ID" value="KKA16141.1"/>
    <property type="molecule type" value="Genomic_DNA"/>
</dbReference>
<dbReference type="GeneID" id="25313353"/>
<sequence>DIRTENRTCTSYVHNGDVCLFLCVSSLYIYPEDDHCLFLRVNGVSNGYAMLPWSFVGREDIRNSTHICRDVYRYSGPNSEEIILSELFRDSCEIDGVSMASCSSFARSVSSQSRFDCHDPVSTPEYGRECAVFIVPPAPRTYAHYRQSSASRTCCSSYQTGLPR</sequence>
<gene>
    <name evidence="1" type="ORF">T310_10289</name>
</gene>
<reference evidence="1 2" key="1">
    <citation type="submission" date="2015-04" db="EMBL/GenBank/DDBJ databases">
        <authorList>
            <person name="Heijne W.H."/>
            <person name="Fedorova N.D."/>
            <person name="Nierman W.C."/>
            <person name="Vollebregt A.W."/>
            <person name="Zhao Z."/>
            <person name="Wu L."/>
            <person name="Kumar M."/>
            <person name="Stam H."/>
            <person name="van den Berg M.A."/>
            <person name="Pel H.J."/>
        </authorList>
    </citation>
    <scope>NUCLEOTIDE SEQUENCE [LARGE SCALE GENOMIC DNA]</scope>
    <source>
        <strain evidence="1 2">CBS 393.64</strain>
    </source>
</reference>
<dbReference type="RefSeq" id="XP_013322753.1">
    <property type="nucleotide sequence ID" value="XM_013467299.1"/>
</dbReference>
<proteinExistence type="predicted"/>
<evidence type="ECO:0000313" key="2">
    <source>
        <dbReference type="Proteomes" id="UP000053958"/>
    </source>
</evidence>
<dbReference type="Proteomes" id="UP000053958">
    <property type="component" value="Unassembled WGS sequence"/>
</dbReference>
<evidence type="ECO:0000313" key="1">
    <source>
        <dbReference type="EMBL" id="KKA16141.1"/>
    </source>
</evidence>
<protein>
    <submittedName>
        <fullName evidence="1">Uncharacterized protein</fullName>
    </submittedName>
</protein>
<organism evidence="1 2">
    <name type="scientific">Rasamsonia emersonii (strain ATCC 16479 / CBS 393.64 / IMI 116815)</name>
    <dbReference type="NCBI Taxonomy" id="1408163"/>
    <lineage>
        <taxon>Eukaryota</taxon>
        <taxon>Fungi</taxon>
        <taxon>Dikarya</taxon>
        <taxon>Ascomycota</taxon>
        <taxon>Pezizomycotina</taxon>
        <taxon>Eurotiomycetes</taxon>
        <taxon>Eurotiomycetidae</taxon>
        <taxon>Eurotiales</taxon>
        <taxon>Trichocomaceae</taxon>
        <taxon>Rasamsonia</taxon>
    </lineage>
</organism>
<keyword evidence="2" id="KW-1185">Reference proteome</keyword>
<feature type="non-terminal residue" evidence="1">
    <location>
        <position position="1"/>
    </location>
</feature>
<dbReference type="AlphaFoldDB" id="A0A0F4YDX1"/>
<comment type="caution">
    <text evidence="1">The sequence shown here is derived from an EMBL/GenBank/DDBJ whole genome shotgun (WGS) entry which is preliminary data.</text>
</comment>
<name>A0A0F4YDX1_RASE3</name>